<dbReference type="HOGENOM" id="CLU_1802719_0_0_9"/>
<dbReference type="EMBL" id="AGYG01000028">
    <property type="protein sequence ID" value="ENZ34896.1"/>
    <property type="molecule type" value="Genomic_DNA"/>
</dbReference>
<gene>
    <name evidence="1" type="ORF">HMPREF1097_04288</name>
</gene>
<protein>
    <submittedName>
        <fullName evidence="1">Uncharacterized protein</fullName>
    </submittedName>
</protein>
<dbReference type="AlphaFoldDB" id="N9Z4S8"/>
<reference evidence="1 2" key="1">
    <citation type="submission" date="2013-01" db="EMBL/GenBank/DDBJ databases">
        <title>The Genome Sequence of Clostridium bolteae 90B8.</title>
        <authorList>
            <consortium name="The Broad Institute Genome Sequencing Platform"/>
            <person name="Earl A."/>
            <person name="Ward D."/>
            <person name="Feldgarden M."/>
            <person name="Gevers D."/>
            <person name="Courvalin P."/>
            <person name="Lambert T."/>
            <person name="Walker B."/>
            <person name="Young S.K."/>
            <person name="Zeng Q."/>
            <person name="Gargeya S."/>
            <person name="Fitzgerald M."/>
            <person name="Haas B."/>
            <person name="Abouelleil A."/>
            <person name="Alvarado L."/>
            <person name="Arachchi H.M."/>
            <person name="Berlin A.M."/>
            <person name="Chapman S.B."/>
            <person name="Dewar J."/>
            <person name="Goldberg J."/>
            <person name="Griggs A."/>
            <person name="Gujja S."/>
            <person name="Hansen M."/>
            <person name="Howarth C."/>
            <person name="Imamovic A."/>
            <person name="Larimer J."/>
            <person name="McCowan C."/>
            <person name="Murphy C."/>
            <person name="Neiman D."/>
            <person name="Pearson M."/>
            <person name="Priest M."/>
            <person name="Roberts A."/>
            <person name="Saif S."/>
            <person name="Shea T."/>
            <person name="Sisk P."/>
            <person name="Sykes S."/>
            <person name="Wortman J."/>
            <person name="Nusbaum C."/>
            <person name="Birren B."/>
        </authorList>
    </citation>
    <scope>NUCLEOTIDE SEQUENCE [LARGE SCALE GENOMIC DNA]</scope>
    <source>
        <strain evidence="1 2">90B8</strain>
    </source>
</reference>
<evidence type="ECO:0000313" key="2">
    <source>
        <dbReference type="Proteomes" id="UP000013041"/>
    </source>
</evidence>
<accession>N9Z4S8</accession>
<dbReference type="RefSeq" id="WP_002573433.1">
    <property type="nucleotide sequence ID" value="NZ_KB851156.1"/>
</dbReference>
<comment type="caution">
    <text evidence="1">The sequence shown here is derived from an EMBL/GenBank/DDBJ whole genome shotgun (WGS) entry which is preliminary data.</text>
</comment>
<proteinExistence type="predicted"/>
<organism evidence="1 2">
    <name type="scientific">Enterocloster bolteae 90B8</name>
    <dbReference type="NCBI Taxonomy" id="997897"/>
    <lineage>
        <taxon>Bacteria</taxon>
        <taxon>Bacillati</taxon>
        <taxon>Bacillota</taxon>
        <taxon>Clostridia</taxon>
        <taxon>Lachnospirales</taxon>
        <taxon>Lachnospiraceae</taxon>
        <taxon>Enterocloster</taxon>
    </lineage>
</organism>
<name>N9Z4S8_9FIRM</name>
<evidence type="ECO:0000313" key="1">
    <source>
        <dbReference type="EMBL" id="ENZ34896.1"/>
    </source>
</evidence>
<sequence>MRHRIGGLENVYMGLGADNIPYELDNTWSGHKELDTVADKMLDDAVETLFAEIGGFDYKVTCNNNSFKILFGREPAYKHDPYQMCTITTLYNECNIKRGTARGYYGEDVEIEYDKNISDADCDKAFVEFVNKWHPQLLEAMKC</sequence>
<dbReference type="Proteomes" id="UP000013041">
    <property type="component" value="Unassembled WGS sequence"/>
</dbReference>